<dbReference type="AlphaFoldDB" id="A0A6N8TXH4"/>
<dbReference type="GO" id="GO:0005737">
    <property type="term" value="C:cytoplasm"/>
    <property type="evidence" value="ECO:0007669"/>
    <property type="project" value="TreeGrafter"/>
</dbReference>
<name>A0A6N8TXH4_9STAP</name>
<accession>A0A6N8TXH4</accession>
<protein>
    <submittedName>
        <fullName evidence="4">PhzF family phenazine biosynthesis isomerase</fullName>
    </submittedName>
</protein>
<feature type="active site" evidence="3">
    <location>
        <position position="46"/>
    </location>
</feature>
<dbReference type="InterPro" id="IPR003719">
    <property type="entry name" value="Phenazine_PhzF-like"/>
</dbReference>
<evidence type="ECO:0000256" key="2">
    <source>
        <dbReference type="ARBA" id="ARBA00023235"/>
    </source>
</evidence>
<dbReference type="RefSeq" id="WP_160652114.1">
    <property type="nucleotide sequence ID" value="NZ_JBHRWU010000001.1"/>
</dbReference>
<evidence type="ECO:0000313" key="5">
    <source>
        <dbReference type="Proteomes" id="UP000436284"/>
    </source>
</evidence>
<dbReference type="Pfam" id="PF02567">
    <property type="entry name" value="PhzC-PhzF"/>
    <property type="match status" value="1"/>
</dbReference>
<keyword evidence="5" id="KW-1185">Reference proteome</keyword>
<proteinExistence type="inferred from homology"/>
<evidence type="ECO:0000256" key="3">
    <source>
        <dbReference type="PIRSR" id="PIRSR016184-1"/>
    </source>
</evidence>
<organism evidence="4 5">
    <name type="scientific">Salinicoccus hispanicus</name>
    <dbReference type="NCBI Taxonomy" id="157225"/>
    <lineage>
        <taxon>Bacteria</taxon>
        <taxon>Bacillati</taxon>
        <taxon>Bacillota</taxon>
        <taxon>Bacilli</taxon>
        <taxon>Bacillales</taxon>
        <taxon>Staphylococcaceae</taxon>
        <taxon>Salinicoccus</taxon>
    </lineage>
</organism>
<evidence type="ECO:0000313" key="4">
    <source>
        <dbReference type="EMBL" id="MXQ50142.1"/>
    </source>
</evidence>
<dbReference type="EMBL" id="WUUK01000001">
    <property type="protein sequence ID" value="MXQ50142.1"/>
    <property type="molecule type" value="Genomic_DNA"/>
</dbReference>
<reference evidence="4 5" key="1">
    <citation type="submission" date="2019-12" db="EMBL/GenBank/DDBJ databases">
        <title>Salinicoccus cyprini sp. nov., isolated from gastro-intestinal tract of mirror carp, Cyprinus carpio var. specularis, collected from Gobind Sagar Reservoir, Himachal Pradesh, India.</title>
        <authorList>
            <person name="Talwar C."/>
            <person name="Singh A.K."/>
            <person name="Lal R."/>
            <person name="Negi R.K."/>
        </authorList>
    </citation>
    <scope>NUCLEOTIDE SEQUENCE [LARGE SCALE GENOMIC DNA]</scope>
    <source>
        <strain evidence="4 5">J-82</strain>
    </source>
</reference>
<keyword evidence="2 4" id="KW-0413">Isomerase</keyword>
<comment type="caution">
    <text evidence="4">The sequence shown here is derived from an EMBL/GenBank/DDBJ whole genome shotgun (WGS) entry which is preliminary data.</text>
</comment>
<dbReference type="OrthoDB" id="9788221at2"/>
<dbReference type="PIRSF" id="PIRSF016184">
    <property type="entry name" value="PhzC_PhzF"/>
    <property type="match status" value="1"/>
</dbReference>
<evidence type="ECO:0000256" key="1">
    <source>
        <dbReference type="ARBA" id="ARBA00008270"/>
    </source>
</evidence>
<comment type="similarity">
    <text evidence="1">Belongs to the PhzF family.</text>
</comment>
<dbReference type="GO" id="GO:0016853">
    <property type="term" value="F:isomerase activity"/>
    <property type="evidence" value="ECO:0007669"/>
    <property type="project" value="UniProtKB-KW"/>
</dbReference>
<dbReference type="Gene3D" id="3.10.310.10">
    <property type="entry name" value="Diaminopimelate Epimerase, Chain A, domain 1"/>
    <property type="match status" value="2"/>
</dbReference>
<dbReference type="NCBIfam" id="TIGR00654">
    <property type="entry name" value="PhzF_family"/>
    <property type="match status" value="1"/>
</dbReference>
<dbReference type="Proteomes" id="UP000436284">
    <property type="component" value="Unassembled WGS sequence"/>
</dbReference>
<dbReference type="SUPFAM" id="SSF54506">
    <property type="entry name" value="Diaminopimelate epimerase-like"/>
    <property type="match status" value="1"/>
</dbReference>
<sequence length="285" mass="32379">MKIPVYVASAFSKNHKGGNKAGVVFDENGLTTTQKMAIAKQLGYAETAFMSESEIADYKIEYFTPKEEVDLCGHATIGSFAILMHLNKLFRNRYTIETNSGVLTITIKGDVIFMEQNRPMFYDVVPPNELIDCFDIKTLDREYPTQIVSTGLKDILIPIKSEVQLHALQPDFEKIKEISKHFNVVGMHLYTFDDDRMICRNFAPLYDINEEAATGTSNGALACYLYEQHDLEREVYVFEQGYSLHSPSEILVRLATNSRNEIEKVYVGGKGYYCETKDLSVENIE</sequence>
<dbReference type="PANTHER" id="PTHR13774:SF39">
    <property type="entry name" value="BIOSYNTHESIS PROTEIN, PUTATIVE-RELATED"/>
    <property type="match status" value="1"/>
</dbReference>
<gene>
    <name evidence="4" type="ORF">GQ671_02350</name>
</gene>
<dbReference type="PANTHER" id="PTHR13774">
    <property type="entry name" value="PHENAZINE BIOSYNTHESIS PROTEIN"/>
    <property type="match status" value="1"/>
</dbReference>